<accession>A0A6L9XVW3</accession>
<keyword evidence="7" id="KW-0969">Cilium</keyword>
<comment type="subcellular location">
    <subcellularLocation>
        <location evidence="4">Secreted</location>
    </subcellularLocation>
    <subcellularLocation>
        <location evidence="4">Bacterial flagellum</location>
    </subcellularLocation>
</comment>
<dbReference type="InterPro" id="IPR046358">
    <property type="entry name" value="Flagellin_C"/>
</dbReference>
<dbReference type="SUPFAM" id="SSF64518">
    <property type="entry name" value="Phase 1 flagellin"/>
    <property type="match status" value="1"/>
</dbReference>
<evidence type="ECO:0000313" key="7">
    <source>
        <dbReference type="EMBL" id="NEN05174.1"/>
    </source>
</evidence>
<evidence type="ECO:0000313" key="8">
    <source>
        <dbReference type="Proteomes" id="UP000474967"/>
    </source>
</evidence>
<comment type="caution">
    <text evidence="7">The sequence shown here is derived from an EMBL/GenBank/DDBJ whole genome shotgun (WGS) entry which is preliminary data.</text>
</comment>
<dbReference type="InterPro" id="IPR042187">
    <property type="entry name" value="Flagellin_C_sub2"/>
</dbReference>
<keyword evidence="3 4" id="KW-0975">Bacterial flagellum</keyword>
<dbReference type="GO" id="GO:0005198">
    <property type="term" value="F:structural molecule activity"/>
    <property type="evidence" value="ECO:0007669"/>
    <property type="project" value="UniProtKB-UniRule"/>
</dbReference>
<keyword evidence="8" id="KW-1185">Reference proteome</keyword>
<dbReference type="GO" id="GO:0009288">
    <property type="term" value="C:bacterial-type flagellum"/>
    <property type="evidence" value="ECO:0007669"/>
    <property type="project" value="UniProtKB-SubCell"/>
</dbReference>
<evidence type="ECO:0000259" key="6">
    <source>
        <dbReference type="Pfam" id="PF00700"/>
    </source>
</evidence>
<dbReference type="Pfam" id="PF00669">
    <property type="entry name" value="Flagellin_N"/>
    <property type="match status" value="1"/>
</dbReference>
<dbReference type="AlphaFoldDB" id="A0A6L9XVW3"/>
<dbReference type="InterPro" id="IPR001029">
    <property type="entry name" value="Flagellin_N"/>
</dbReference>
<gene>
    <name evidence="7" type="ORF">G3T36_04750</name>
</gene>
<feature type="domain" description="Flagellin N-terminal" evidence="5">
    <location>
        <begin position="3"/>
        <end position="138"/>
    </location>
</feature>
<dbReference type="Gene3D" id="1.20.1330.10">
    <property type="entry name" value="f41 fragment of flagellin, N-terminal domain"/>
    <property type="match status" value="2"/>
</dbReference>
<dbReference type="Gene3D" id="6.10.10.10">
    <property type="entry name" value="Flagellar export chaperone, C-terminal domain"/>
    <property type="match status" value="1"/>
</dbReference>
<keyword evidence="7" id="KW-0282">Flagellum</keyword>
<dbReference type="InterPro" id="IPR001492">
    <property type="entry name" value="Flagellin"/>
</dbReference>
<protein>
    <recommendedName>
        <fullName evidence="2 4">Flagellin</fullName>
    </recommendedName>
</protein>
<reference evidence="7 8" key="1">
    <citation type="journal article" date="2014" name="J. Microbiol.">
        <title>Diaminobutyricibacter tongyongensis gen. nov., sp. nov. and Homoserinibacter gongjuensis gen. nov., sp. nov. belong to the family Microbacteriaceae.</title>
        <authorList>
            <person name="Kim S.J."/>
            <person name="Ahn J.H."/>
            <person name="Weon H.Y."/>
            <person name="Hamada M."/>
            <person name="Suzuki K."/>
            <person name="Kwon S.W."/>
        </authorList>
    </citation>
    <scope>NUCLEOTIDE SEQUENCE [LARGE SCALE GENOMIC DNA]</scope>
    <source>
        <strain evidence="7 8">NBRC 108724</strain>
    </source>
</reference>
<dbReference type="PRINTS" id="PR00207">
    <property type="entry name" value="FLAGELLIN"/>
</dbReference>
<dbReference type="EMBL" id="JAAGWY010000001">
    <property type="protein sequence ID" value="NEN05174.1"/>
    <property type="molecule type" value="Genomic_DNA"/>
</dbReference>
<comment type="function">
    <text evidence="4">Flagellin is the subunit protein which polymerizes to form the filaments of bacterial flagella.</text>
</comment>
<evidence type="ECO:0000256" key="3">
    <source>
        <dbReference type="ARBA" id="ARBA00023143"/>
    </source>
</evidence>
<comment type="similarity">
    <text evidence="1 4">Belongs to the bacterial flagellin family.</text>
</comment>
<sequence length="276" mass="28061">MTIATNNAALNAYRNLNNTQNKLNSSLQKLSSGHRINSAADDAAGLSISEGLQSQISGIAQAGRNAQDGISVIQTADGALSEVTSILHRMRDLAVQGANDSNSTTSRAAIKTEADDLGKELDRISTNTNFNGINLLQGGSLNFQVGAGSTADNTIGVTLANVNTAVGTLAGAAGATGFDVTTNATANTTIASIDTAIDAVSTSRADLGASINRFQSAANSLSIAGQNLTAANSQIKDTDMAAEMVNYTQSSILAQAGTAMLAQANQSGQGILKLLQ</sequence>
<evidence type="ECO:0000259" key="5">
    <source>
        <dbReference type="Pfam" id="PF00669"/>
    </source>
</evidence>
<evidence type="ECO:0000256" key="1">
    <source>
        <dbReference type="ARBA" id="ARBA00005709"/>
    </source>
</evidence>
<evidence type="ECO:0000256" key="2">
    <source>
        <dbReference type="ARBA" id="ARBA00020110"/>
    </source>
</evidence>
<proteinExistence type="inferred from homology"/>
<dbReference type="Proteomes" id="UP000474967">
    <property type="component" value="Unassembled WGS sequence"/>
</dbReference>
<dbReference type="Pfam" id="PF00700">
    <property type="entry name" value="Flagellin_C"/>
    <property type="match status" value="1"/>
</dbReference>
<keyword evidence="4" id="KW-0964">Secreted</keyword>
<dbReference type="PANTHER" id="PTHR42792">
    <property type="entry name" value="FLAGELLIN"/>
    <property type="match status" value="1"/>
</dbReference>
<name>A0A6L9XVW3_9MICO</name>
<dbReference type="PANTHER" id="PTHR42792:SF2">
    <property type="entry name" value="FLAGELLIN"/>
    <property type="match status" value="1"/>
</dbReference>
<feature type="domain" description="Flagellin C-terminal" evidence="6">
    <location>
        <begin position="191"/>
        <end position="275"/>
    </location>
</feature>
<keyword evidence="7" id="KW-0966">Cell projection</keyword>
<dbReference type="GO" id="GO:0005576">
    <property type="term" value="C:extracellular region"/>
    <property type="evidence" value="ECO:0007669"/>
    <property type="project" value="UniProtKB-SubCell"/>
</dbReference>
<evidence type="ECO:0000256" key="4">
    <source>
        <dbReference type="RuleBase" id="RU362073"/>
    </source>
</evidence>
<organism evidence="7 8">
    <name type="scientific">Leifsonia tongyongensis</name>
    <dbReference type="NCBI Taxonomy" id="1268043"/>
    <lineage>
        <taxon>Bacteria</taxon>
        <taxon>Bacillati</taxon>
        <taxon>Actinomycetota</taxon>
        <taxon>Actinomycetes</taxon>
        <taxon>Micrococcales</taxon>
        <taxon>Microbacteriaceae</taxon>
        <taxon>Leifsonia</taxon>
    </lineage>
</organism>